<evidence type="ECO:0000256" key="5">
    <source>
        <dbReference type="ARBA" id="ARBA00031449"/>
    </source>
</evidence>
<evidence type="ECO:0000256" key="3">
    <source>
        <dbReference type="ARBA" id="ARBA00012982"/>
    </source>
</evidence>
<sequence>MGSLYLTVRRPFVADHFHDLPGFVEARHGHNWEAEVTFRGAPGETEAPAGALDDWIARMDYTLLNQQASLAGRNPTAEALARDLLLHLEAEGLRVARVQVREKANYWAACRREGR</sequence>
<organism evidence="7 8">
    <name type="scientific">Mesoterricola sediminis</name>
    <dbReference type="NCBI Taxonomy" id="2927980"/>
    <lineage>
        <taxon>Bacteria</taxon>
        <taxon>Pseudomonadati</taxon>
        <taxon>Acidobacteriota</taxon>
        <taxon>Holophagae</taxon>
        <taxon>Holophagales</taxon>
        <taxon>Holophagaceae</taxon>
        <taxon>Mesoterricola</taxon>
    </lineage>
</organism>
<evidence type="ECO:0000256" key="6">
    <source>
        <dbReference type="ARBA" id="ARBA00048807"/>
    </source>
</evidence>
<reference evidence="7" key="1">
    <citation type="journal article" date="2023" name="Int. J. Syst. Evol. Microbiol.">
        <title>Mesoterricola silvestris gen. nov., sp. nov., Mesoterricola sediminis sp. nov., Geothrix oryzae sp. nov., Geothrix edaphica sp. nov., Geothrix rubra sp. nov., and Geothrix limicola sp. nov., six novel members of Acidobacteriota isolated from soils.</title>
        <authorList>
            <person name="Itoh H."/>
            <person name="Sugisawa Y."/>
            <person name="Mise K."/>
            <person name="Xu Z."/>
            <person name="Kuniyasu M."/>
            <person name="Ushijima N."/>
            <person name="Kawano K."/>
            <person name="Kobayashi E."/>
            <person name="Shiratori Y."/>
            <person name="Masuda Y."/>
            <person name="Senoo K."/>
        </authorList>
    </citation>
    <scope>NUCLEOTIDE SEQUENCE</scope>
    <source>
        <strain evidence="7">W786</strain>
    </source>
</reference>
<comment type="pathway">
    <text evidence="1">Purine metabolism; 7-cyano-7-deazaguanine biosynthesis.</text>
</comment>
<accession>A0AA48GPG5</accession>
<dbReference type="EMBL" id="AP027081">
    <property type="protein sequence ID" value="BDU75144.1"/>
    <property type="molecule type" value="Genomic_DNA"/>
</dbReference>
<dbReference type="InterPro" id="IPR038418">
    <property type="entry name" value="6-PTP_synth/QueD_sf"/>
</dbReference>
<proteinExistence type="inferred from homology"/>
<gene>
    <name evidence="7" type="ORF">METESE_01020</name>
</gene>
<dbReference type="Proteomes" id="UP001228113">
    <property type="component" value="Chromosome"/>
</dbReference>
<dbReference type="EC" id="4.1.2.50" evidence="3"/>
<dbReference type="GO" id="GO:0070497">
    <property type="term" value="F:6-carboxytetrahydropterin synthase activity"/>
    <property type="evidence" value="ECO:0007669"/>
    <property type="project" value="UniProtKB-EC"/>
</dbReference>
<evidence type="ECO:0000256" key="4">
    <source>
        <dbReference type="ARBA" id="ARBA00018141"/>
    </source>
</evidence>
<dbReference type="Pfam" id="PF01242">
    <property type="entry name" value="PTPS"/>
    <property type="match status" value="1"/>
</dbReference>
<evidence type="ECO:0000313" key="7">
    <source>
        <dbReference type="EMBL" id="BDU75144.1"/>
    </source>
</evidence>
<dbReference type="RefSeq" id="WP_243336046.1">
    <property type="nucleotide sequence ID" value="NZ_AP027081.1"/>
</dbReference>
<dbReference type="AlphaFoldDB" id="A0AA48GPG5"/>
<dbReference type="Gene3D" id="3.30.479.10">
    <property type="entry name" value="6-pyruvoyl tetrahydropterin synthase/QueD"/>
    <property type="match status" value="1"/>
</dbReference>
<dbReference type="KEGG" id="msea:METESE_01020"/>
<dbReference type="SUPFAM" id="SSF55620">
    <property type="entry name" value="Tetrahydrobiopterin biosynthesis enzymes-like"/>
    <property type="match status" value="1"/>
</dbReference>
<comment type="similarity">
    <text evidence="2">Belongs to the PTPS family. QueD subfamily.</text>
</comment>
<comment type="catalytic activity">
    <reaction evidence="6">
        <text>7,8-dihydroneopterin 3'-triphosphate + H2O = 6-carboxy-5,6,7,8-tetrahydropterin + triphosphate + acetaldehyde + 2 H(+)</text>
        <dbReference type="Rhea" id="RHEA:27966"/>
        <dbReference type="ChEBI" id="CHEBI:15343"/>
        <dbReference type="ChEBI" id="CHEBI:15377"/>
        <dbReference type="ChEBI" id="CHEBI:15378"/>
        <dbReference type="ChEBI" id="CHEBI:18036"/>
        <dbReference type="ChEBI" id="CHEBI:58462"/>
        <dbReference type="ChEBI" id="CHEBI:61032"/>
        <dbReference type="EC" id="4.1.2.50"/>
    </reaction>
</comment>
<evidence type="ECO:0000256" key="2">
    <source>
        <dbReference type="ARBA" id="ARBA00008900"/>
    </source>
</evidence>
<evidence type="ECO:0000256" key="1">
    <source>
        <dbReference type="ARBA" id="ARBA00005061"/>
    </source>
</evidence>
<keyword evidence="8" id="KW-1185">Reference proteome</keyword>
<dbReference type="InterPro" id="IPR007115">
    <property type="entry name" value="6-PTP_synth/QueD"/>
</dbReference>
<name>A0AA48GPG5_9BACT</name>
<protein>
    <recommendedName>
        <fullName evidence="4">6-carboxy-5,6,7,8-tetrahydropterin synthase</fullName>
        <ecNumber evidence="3">4.1.2.50</ecNumber>
    </recommendedName>
    <alternativeName>
        <fullName evidence="5">Queuosine biosynthesis protein QueD</fullName>
    </alternativeName>
</protein>
<evidence type="ECO:0000313" key="8">
    <source>
        <dbReference type="Proteomes" id="UP001228113"/>
    </source>
</evidence>